<comment type="caution">
    <text evidence="2">The sequence shown here is derived from an EMBL/GenBank/DDBJ whole genome shotgun (WGS) entry which is preliminary data.</text>
</comment>
<feature type="compositionally biased region" description="Basic and acidic residues" evidence="1">
    <location>
        <begin position="181"/>
        <end position="190"/>
    </location>
</feature>
<organism evidence="2 3">
    <name type="scientific">Saponaria officinalis</name>
    <name type="common">Common soapwort</name>
    <name type="synonym">Lychnis saponaria</name>
    <dbReference type="NCBI Taxonomy" id="3572"/>
    <lineage>
        <taxon>Eukaryota</taxon>
        <taxon>Viridiplantae</taxon>
        <taxon>Streptophyta</taxon>
        <taxon>Embryophyta</taxon>
        <taxon>Tracheophyta</taxon>
        <taxon>Spermatophyta</taxon>
        <taxon>Magnoliopsida</taxon>
        <taxon>eudicotyledons</taxon>
        <taxon>Gunneridae</taxon>
        <taxon>Pentapetalae</taxon>
        <taxon>Caryophyllales</taxon>
        <taxon>Caryophyllaceae</taxon>
        <taxon>Caryophylleae</taxon>
        <taxon>Saponaria</taxon>
    </lineage>
</organism>
<evidence type="ECO:0000256" key="1">
    <source>
        <dbReference type="SAM" id="MobiDB-lite"/>
    </source>
</evidence>
<keyword evidence="3" id="KW-1185">Reference proteome</keyword>
<feature type="region of interest" description="Disordered" evidence="1">
    <location>
        <begin position="88"/>
        <end position="109"/>
    </location>
</feature>
<gene>
    <name evidence="2" type="ORF">RND81_08G101000</name>
</gene>
<sequence length="436" mass="50609">MASLYFPQYENELFYKYFNRVSEYVSRCRYPYQTWELCHVIYNGLNEETAGHVDSLSEGRFIDYFSYEEKWELFQYLAYDTEQWELENSHSRRPQPRASETLNSQSSPSMSTEEMICALATNLSSFQQETRDSIQNLLSQATQVAEAIARLEAHDESNLHSREFKVGYDSELDEPYSQNTDESHSIKECDVGNNDDDDDDGFWDEDGDYGSNFYAPSKTTCIPETPTVIQEETPNIGDYSLLNNSVFDDSVSVVLENMQEEVIFVTCEVENNRLDDLNDVRDKLLLDRDLRKHTLPFEVSMITPLEKEGMSLDFREDKIIKDGEEDRNFVELKFTKEPLVPLLQGPYDLVSQRLHLSPYMIVLMSNLTCKDEYIDTGSFFEYSGTKTNWLYAFTSIIYGWYQLVCTSYHHFSNMCASIFDRLLRALSCSSLELTNG</sequence>
<dbReference type="Proteomes" id="UP001443914">
    <property type="component" value="Unassembled WGS sequence"/>
</dbReference>
<evidence type="ECO:0000313" key="2">
    <source>
        <dbReference type="EMBL" id="KAK9698391.1"/>
    </source>
</evidence>
<reference evidence="2" key="1">
    <citation type="submission" date="2024-03" db="EMBL/GenBank/DDBJ databases">
        <title>WGS assembly of Saponaria officinalis var. Norfolk2.</title>
        <authorList>
            <person name="Jenkins J."/>
            <person name="Shu S."/>
            <person name="Grimwood J."/>
            <person name="Barry K."/>
            <person name="Goodstein D."/>
            <person name="Schmutz J."/>
            <person name="Leebens-Mack J."/>
            <person name="Osbourn A."/>
        </authorList>
    </citation>
    <scope>NUCLEOTIDE SEQUENCE [LARGE SCALE GENOMIC DNA]</scope>
    <source>
        <strain evidence="2">JIC</strain>
    </source>
</reference>
<feature type="region of interest" description="Disordered" evidence="1">
    <location>
        <begin position="174"/>
        <end position="207"/>
    </location>
</feature>
<feature type="compositionally biased region" description="Polar residues" evidence="1">
    <location>
        <begin position="98"/>
        <end position="109"/>
    </location>
</feature>
<accession>A0AAW1J6G9</accession>
<protein>
    <submittedName>
        <fullName evidence="2">Uncharacterized protein</fullName>
    </submittedName>
</protein>
<dbReference type="EMBL" id="JBDFQZ010000008">
    <property type="protein sequence ID" value="KAK9698391.1"/>
    <property type="molecule type" value="Genomic_DNA"/>
</dbReference>
<proteinExistence type="predicted"/>
<evidence type="ECO:0000313" key="3">
    <source>
        <dbReference type="Proteomes" id="UP001443914"/>
    </source>
</evidence>
<dbReference type="AlphaFoldDB" id="A0AAW1J6G9"/>
<name>A0AAW1J6G9_SAPOF</name>
<feature type="compositionally biased region" description="Acidic residues" evidence="1">
    <location>
        <begin position="193"/>
        <end position="207"/>
    </location>
</feature>